<sequence>MQEVKIMLFPKGVLVYNNLSTAFTQIDQFIEKLQSKQFSGYCCISFWEYEGFLFFDTGRIVHALEKRGMQNRSGLGVVKSILSKGREKDGEIHVHDLPVAKIEAILAVRNAVPRYKRLSTDLTSLDKMLSLINRKQLSGFIEILLDHDTGIASLFFSAGDVTDILFAPSNSMTIGEPRTLDELDRLCKSSGAVFNVYQSDDAGNAIQQELPEQNEVPKDVQKMFEAILIALEKTIDQNLKKTSFQSLLKKTLSHYADSYGFLDPFIGDFKYSRKGMSYTGNANYGEFVDGLCRLIAGIVDSASTIIPRETLLPQLSRALEPVSIIYPQLVEQSGLESRLPELFKDDSFIGELKSEEGRLKNRKVLNLQGIGISDIGAESILKEFYRTISAVKEHYVDPQQNIIRYSQLKNSLEYQKFQTATAFLQQFDPAALGSRDLQLSFWINLYNFLTIDAIIKYHIPTSVREEKDFFTKTTYRLGEYLFSLDDIEHGILRNNQYRPSASSRQLSDADPRQKFRISPPDIRVHCCLCRAAKSGPSLALYKPKHLDRQLDDAVRRYLHTNGMRIARKQGEIWLSRSFYWYRKDFERNSHSLLNFISKALQGNEFGTYIQEQHKSLSLRFMDYDWSLNGK</sequence>
<gene>
    <name evidence="2" type="ORF">CSB45_08020</name>
</gene>
<accession>A0A2G6E5F2</accession>
<evidence type="ECO:0000313" key="2">
    <source>
        <dbReference type="EMBL" id="PID57167.1"/>
    </source>
</evidence>
<name>A0A2G6E5F2_9BACT</name>
<dbReference type="PANTHER" id="PTHR46361">
    <property type="entry name" value="ELECTRON CARRIER/ PROTEIN DISULFIDE OXIDOREDUCTASE"/>
    <property type="match status" value="1"/>
</dbReference>
<comment type="caution">
    <text evidence="2">The sequence shown here is derived from an EMBL/GenBank/DDBJ whole genome shotgun (WGS) entry which is preliminary data.</text>
</comment>
<dbReference type="AlphaFoldDB" id="A0A2G6E5F2"/>
<dbReference type="EMBL" id="PDPS01000028">
    <property type="protein sequence ID" value="PID57167.1"/>
    <property type="molecule type" value="Genomic_DNA"/>
</dbReference>
<evidence type="ECO:0000313" key="3">
    <source>
        <dbReference type="Proteomes" id="UP000229740"/>
    </source>
</evidence>
<dbReference type="PANTHER" id="PTHR46361:SF3">
    <property type="entry name" value="ELECTRON CARRIER_ PROTEIN DISULFIDE OXIDOREDUCTASE"/>
    <property type="match status" value="1"/>
</dbReference>
<dbReference type="InterPro" id="IPR006869">
    <property type="entry name" value="DUF547"/>
</dbReference>
<protein>
    <recommendedName>
        <fullName evidence="1">DUF547 domain-containing protein</fullName>
    </recommendedName>
</protein>
<evidence type="ECO:0000259" key="1">
    <source>
        <dbReference type="Pfam" id="PF04784"/>
    </source>
</evidence>
<dbReference type="Proteomes" id="UP000229740">
    <property type="component" value="Unassembled WGS sequence"/>
</dbReference>
<reference evidence="2 3" key="1">
    <citation type="submission" date="2017-10" db="EMBL/GenBank/DDBJ databases">
        <title>Novel microbial diversity and functional potential in the marine mammal oral microbiome.</title>
        <authorList>
            <person name="Dudek N.K."/>
            <person name="Sun C.L."/>
            <person name="Burstein D."/>
            <person name="Kantor R.S."/>
            <person name="Aliaga Goltsman D.S."/>
            <person name="Bik E.M."/>
            <person name="Thomas B.C."/>
            <person name="Banfield J.F."/>
            <person name="Relman D.A."/>
        </authorList>
    </citation>
    <scope>NUCLEOTIDE SEQUENCE [LARGE SCALE GENOMIC DNA]</scope>
    <source>
        <strain evidence="2">DOLZORAL124_49_17</strain>
    </source>
</reference>
<proteinExistence type="predicted"/>
<organism evidence="2 3">
    <name type="scientific">candidate division KSB3 bacterium</name>
    <dbReference type="NCBI Taxonomy" id="2044937"/>
    <lineage>
        <taxon>Bacteria</taxon>
        <taxon>candidate division KSB3</taxon>
    </lineage>
</organism>
<feature type="domain" description="DUF547" evidence="1">
    <location>
        <begin position="434"/>
        <end position="558"/>
    </location>
</feature>
<dbReference type="Pfam" id="PF04784">
    <property type="entry name" value="DUF547"/>
    <property type="match status" value="1"/>
</dbReference>